<dbReference type="InterPro" id="IPR020587">
    <property type="entry name" value="RecA_monomer-monomer_interface"/>
</dbReference>
<dbReference type="SUPFAM" id="SSF52540">
    <property type="entry name" value="P-loop containing nucleoside triphosphate hydrolases"/>
    <property type="match status" value="1"/>
</dbReference>
<protein>
    <submittedName>
        <fullName evidence="7">Putative RecA protein</fullName>
    </submittedName>
</protein>
<evidence type="ECO:0000256" key="3">
    <source>
        <dbReference type="ARBA" id="ARBA00022840"/>
    </source>
</evidence>
<keyword evidence="4" id="KW-0233">DNA recombination</keyword>
<dbReference type="GO" id="GO:0006281">
    <property type="term" value="P:DNA repair"/>
    <property type="evidence" value="ECO:0007669"/>
    <property type="project" value="InterPro"/>
</dbReference>
<name>A0A218MMV0_9VIRU</name>
<dbReference type="Pfam" id="PF00154">
    <property type="entry name" value="RecA_N"/>
    <property type="match status" value="1"/>
</dbReference>
<dbReference type="PANTHER" id="PTHR45900:SF1">
    <property type="entry name" value="MITOCHONDRIAL DNA REPAIR PROTEIN RECA HOMOLOG-RELATED"/>
    <property type="match status" value="1"/>
</dbReference>
<feature type="domain" description="RecA family profile 2" evidence="6">
    <location>
        <begin position="221"/>
        <end position="298"/>
    </location>
</feature>
<dbReference type="InterPro" id="IPR020588">
    <property type="entry name" value="RecA_ATP-bd"/>
</dbReference>
<dbReference type="GO" id="GO:0140664">
    <property type="term" value="F:ATP-dependent DNA damage sensor activity"/>
    <property type="evidence" value="ECO:0007669"/>
    <property type="project" value="InterPro"/>
</dbReference>
<dbReference type="PROSITE" id="PS50162">
    <property type="entry name" value="RECA_2"/>
    <property type="match status" value="1"/>
</dbReference>
<dbReference type="Gene3D" id="3.40.50.300">
    <property type="entry name" value="P-loop containing nucleotide triphosphate hydrolases"/>
    <property type="match status" value="1"/>
</dbReference>
<evidence type="ECO:0000313" key="7">
    <source>
        <dbReference type="EMBL" id="ASF00604.1"/>
    </source>
</evidence>
<evidence type="ECO:0000259" key="6">
    <source>
        <dbReference type="PROSITE" id="PS50163"/>
    </source>
</evidence>
<feature type="domain" description="RecA family profile 1" evidence="5">
    <location>
        <begin position="46"/>
        <end position="215"/>
    </location>
</feature>
<dbReference type="PANTHER" id="PTHR45900">
    <property type="entry name" value="RECA"/>
    <property type="match status" value="1"/>
</dbReference>
<keyword evidence="3" id="KW-0067">ATP-binding</keyword>
<comment type="similarity">
    <text evidence="1">Belongs to the RecA family.</text>
</comment>
<dbReference type="GO" id="GO:0003697">
    <property type="term" value="F:single-stranded DNA binding"/>
    <property type="evidence" value="ECO:0007669"/>
    <property type="project" value="InterPro"/>
</dbReference>
<organism evidence="7">
    <name type="scientific">uncultured virus</name>
    <dbReference type="NCBI Taxonomy" id="340016"/>
    <lineage>
        <taxon>Viruses</taxon>
        <taxon>environmental samples</taxon>
    </lineage>
</organism>
<dbReference type="GO" id="GO:0006310">
    <property type="term" value="P:DNA recombination"/>
    <property type="evidence" value="ECO:0007669"/>
    <property type="project" value="UniProtKB-KW"/>
</dbReference>
<evidence type="ECO:0000256" key="4">
    <source>
        <dbReference type="ARBA" id="ARBA00023172"/>
    </source>
</evidence>
<sequence>MAKKKEDTNRDELTGILAASLNKKFSKTHHRVAYFLDGSEDSPTDVPDWVSTGSTVLDLAISNRPNGGFPVSKIVEITGLEQSGKSLLASHIIANTQKKNGIAVYIDTESSLNAQFLEAIGVDLEKMVYLPLETVEDIFDAIEDVILKVREKNQDKLITIVVDSVAAATTKIESAADFEKDGYATQKAIILSKAMRKITNLIGKEKILLVFTNQLRQKMGAMPFADQYTTSGGKALQFHASVRLRLKQVGKLKEKINGVEEIVGSEVEVAVVKNRMGPPNRKIRYNVFYRQGIDDYGGWLKLMKNYKVCKQTGPICKYVDKETGEEITFSGKELEKLCNERPEVKEAMYRDTCEKYVMKYQHEDAKEMDPDIEIDENGL</sequence>
<evidence type="ECO:0000256" key="1">
    <source>
        <dbReference type="ARBA" id="ARBA00009391"/>
    </source>
</evidence>
<dbReference type="InterPro" id="IPR049428">
    <property type="entry name" value="RecA-like_N"/>
</dbReference>
<proteinExistence type="inferred from homology"/>
<dbReference type="InterPro" id="IPR013765">
    <property type="entry name" value="DNA_recomb/repair_RecA"/>
</dbReference>
<dbReference type="EMBL" id="KY052844">
    <property type="protein sequence ID" value="ASF00604.1"/>
    <property type="molecule type" value="Genomic_DNA"/>
</dbReference>
<accession>A0A218MMV0</accession>
<dbReference type="InterPro" id="IPR027417">
    <property type="entry name" value="P-loop_NTPase"/>
</dbReference>
<dbReference type="GO" id="GO:0005524">
    <property type="term" value="F:ATP binding"/>
    <property type="evidence" value="ECO:0007669"/>
    <property type="project" value="UniProtKB-KW"/>
</dbReference>
<reference evidence="7" key="2">
    <citation type="journal article" date="2017" name="Nat. Commun.">
        <title>Single-virus genomics reveals hidden cosmopolitan and abundant viruses.</title>
        <authorList>
            <person name="Martinez-Hernandez F."/>
            <person name="Fornas O."/>
            <person name="Lluesma Gomez M."/>
            <person name="Bolduc B."/>
            <person name="de la Cruz Pena M.J."/>
            <person name="Martinez J.M."/>
            <person name="Anton J."/>
            <person name="Gasol J.M."/>
            <person name="Rosselli R."/>
            <person name="Rodriguez-Valera F."/>
            <person name="Sullivan M.B."/>
            <person name="Acinas S.G."/>
            <person name="Martinez-Garcia M."/>
        </authorList>
    </citation>
    <scope>NUCLEOTIDE SEQUENCE</scope>
</reference>
<evidence type="ECO:0000256" key="2">
    <source>
        <dbReference type="ARBA" id="ARBA00022741"/>
    </source>
</evidence>
<reference evidence="7" key="1">
    <citation type="submission" date="2016-10" db="EMBL/GenBank/DDBJ databases">
        <authorList>
            <person name="Varghese N."/>
        </authorList>
    </citation>
    <scope>NUCLEOTIDE SEQUENCE</scope>
</reference>
<evidence type="ECO:0000259" key="5">
    <source>
        <dbReference type="PROSITE" id="PS50162"/>
    </source>
</evidence>
<dbReference type="PRINTS" id="PR00142">
    <property type="entry name" value="RECA"/>
</dbReference>
<dbReference type="PROSITE" id="PS50163">
    <property type="entry name" value="RECA_3"/>
    <property type="match status" value="1"/>
</dbReference>
<keyword evidence="2" id="KW-0547">Nucleotide-binding</keyword>